<feature type="domain" description="EamA" evidence="8">
    <location>
        <begin position="10"/>
        <end position="141"/>
    </location>
</feature>
<sequence>MKNKSHIIPYFTAIITNFIFGLSFLFSKQALSVATPIELLSFRFLAALLIMTILIFLKVIKVNYKNKPMKWLVILAVIEPIVYFIFETYGIKKTSSSLGGLMIALIPIVVTVLAVYLLKEKPSVKQVISIILSVSGVVLIILMENSNDAGGSTLLGIILLGGAVFSAALFNIIARKISQQFTAIEVTYFMMFVGAIFFNIVSITNHVINGNLSEYFIPLRSINFIVSILYLGILSSVVAYFLANYTLSKMEASRSAVFANISTIVSIAAGVLVLHENFQLYHVIGSVMILVGVWGTNYYQKKLNSEEFTSTVGSFEQ</sequence>
<name>A0A0B5QVR3_CLOBE</name>
<evidence type="ECO:0000256" key="6">
    <source>
        <dbReference type="ARBA" id="ARBA00023136"/>
    </source>
</evidence>
<keyword evidence="3" id="KW-1003">Cell membrane</keyword>
<dbReference type="AlphaFoldDB" id="A0A0B5QVR3"/>
<dbReference type="GO" id="GO:0005886">
    <property type="term" value="C:plasma membrane"/>
    <property type="evidence" value="ECO:0007669"/>
    <property type="project" value="UniProtKB-SubCell"/>
</dbReference>
<keyword evidence="5 7" id="KW-1133">Transmembrane helix</keyword>
<dbReference type="PANTHER" id="PTHR32322:SF18">
    <property type="entry name" value="S-ADENOSYLMETHIONINE_S-ADENOSYLHOMOCYSTEINE TRANSPORTER"/>
    <property type="match status" value="1"/>
</dbReference>
<evidence type="ECO:0000256" key="3">
    <source>
        <dbReference type="ARBA" id="ARBA00022475"/>
    </source>
</evidence>
<dbReference type="STRING" id="1520.LF65_04527"/>
<dbReference type="Proteomes" id="UP000031866">
    <property type="component" value="Chromosome"/>
</dbReference>
<dbReference type="EMBL" id="CP010086">
    <property type="protein sequence ID" value="AJH01064.1"/>
    <property type="molecule type" value="Genomic_DNA"/>
</dbReference>
<organism evidence="9 10">
    <name type="scientific">Clostridium beijerinckii</name>
    <name type="common">Clostridium MP</name>
    <dbReference type="NCBI Taxonomy" id="1520"/>
    <lineage>
        <taxon>Bacteria</taxon>
        <taxon>Bacillati</taxon>
        <taxon>Bacillota</taxon>
        <taxon>Clostridia</taxon>
        <taxon>Eubacteriales</taxon>
        <taxon>Clostridiaceae</taxon>
        <taxon>Clostridium</taxon>
    </lineage>
</organism>
<feature type="transmembrane region" description="Helical" evidence="7">
    <location>
        <begin position="127"/>
        <end position="143"/>
    </location>
</feature>
<keyword evidence="4 7" id="KW-0812">Transmembrane</keyword>
<evidence type="ECO:0000313" key="9">
    <source>
        <dbReference type="EMBL" id="AJH01064.1"/>
    </source>
</evidence>
<proteinExistence type="inferred from homology"/>
<evidence type="ECO:0000256" key="2">
    <source>
        <dbReference type="ARBA" id="ARBA00007362"/>
    </source>
</evidence>
<evidence type="ECO:0000259" key="8">
    <source>
        <dbReference type="Pfam" id="PF00892"/>
    </source>
</evidence>
<dbReference type="KEGG" id="cbei:LF65_04527"/>
<gene>
    <name evidence="9" type="ORF">LF65_04527</name>
</gene>
<comment type="subcellular location">
    <subcellularLocation>
        <location evidence="1">Cell membrane</location>
        <topology evidence="1">Multi-pass membrane protein</topology>
    </subcellularLocation>
</comment>
<protein>
    <submittedName>
        <fullName evidence="9">Permease</fullName>
    </submittedName>
</protein>
<evidence type="ECO:0000256" key="4">
    <source>
        <dbReference type="ARBA" id="ARBA00022692"/>
    </source>
</evidence>
<dbReference type="SUPFAM" id="SSF103481">
    <property type="entry name" value="Multidrug resistance efflux transporter EmrE"/>
    <property type="match status" value="2"/>
</dbReference>
<comment type="similarity">
    <text evidence="2">Belongs to the EamA transporter family.</text>
</comment>
<dbReference type="Gene3D" id="1.10.3730.20">
    <property type="match status" value="2"/>
</dbReference>
<evidence type="ECO:0000256" key="7">
    <source>
        <dbReference type="SAM" id="Phobius"/>
    </source>
</evidence>
<dbReference type="Pfam" id="PF00892">
    <property type="entry name" value="EamA"/>
    <property type="match status" value="2"/>
</dbReference>
<evidence type="ECO:0000256" key="5">
    <source>
        <dbReference type="ARBA" id="ARBA00022989"/>
    </source>
</evidence>
<reference evidence="10" key="1">
    <citation type="submission" date="2014-12" db="EMBL/GenBank/DDBJ databases">
        <title>Genome sequence of Clostridium beijerinckii strain 59B.</title>
        <authorList>
            <person name="Little G.T."/>
            <person name="Minton N.P."/>
        </authorList>
    </citation>
    <scope>NUCLEOTIDE SEQUENCE [LARGE SCALE GENOMIC DNA]</scope>
    <source>
        <strain evidence="10">59B</strain>
    </source>
</reference>
<feature type="transmembrane region" description="Helical" evidence="7">
    <location>
        <begin position="69"/>
        <end position="86"/>
    </location>
</feature>
<feature type="transmembrane region" description="Helical" evidence="7">
    <location>
        <begin position="280"/>
        <end position="299"/>
    </location>
</feature>
<feature type="transmembrane region" description="Helical" evidence="7">
    <location>
        <begin position="98"/>
        <end position="118"/>
    </location>
</feature>
<accession>A0A0B5QVR3</accession>
<dbReference type="PANTHER" id="PTHR32322">
    <property type="entry name" value="INNER MEMBRANE TRANSPORTER"/>
    <property type="match status" value="1"/>
</dbReference>
<feature type="transmembrane region" description="Helical" evidence="7">
    <location>
        <begin position="39"/>
        <end position="57"/>
    </location>
</feature>
<feature type="transmembrane region" description="Helical" evidence="7">
    <location>
        <begin position="255"/>
        <end position="274"/>
    </location>
</feature>
<evidence type="ECO:0000313" key="10">
    <source>
        <dbReference type="Proteomes" id="UP000031866"/>
    </source>
</evidence>
<feature type="domain" description="EamA" evidence="8">
    <location>
        <begin position="155"/>
        <end position="297"/>
    </location>
</feature>
<dbReference type="InterPro" id="IPR050638">
    <property type="entry name" value="AA-Vitamin_Transporters"/>
</dbReference>
<feature type="transmembrane region" description="Helical" evidence="7">
    <location>
        <begin position="7"/>
        <end position="27"/>
    </location>
</feature>
<feature type="transmembrane region" description="Helical" evidence="7">
    <location>
        <begin position="186"/>
        <end position="204"/>
    </location>
</feature>
<dbReference type="RefSeq" id="WP_041899131.1">
    <property type="nucleotide sequence ID" value="NZ_CP010086.2"/>
</dbReference>
<dbReference type="OrthoDB" id="37139at2"/>
<keyword evidence="6 7" id="KW-0472">Membrane</keyword>
<feature type="transmembrane region" description="Helical" evidence="7">
    <location>
        <begin position="224"/>
        <end position="243"/>
    </location>
</feature>
<dbReference type="InterPro" id="IPR037185">
    <property type="entry name" value="EmrE-like"/>
</dbReference>
<dbReference type="InterPro" id="IPR000620">
    <property type="entry name" value="EamA_dom"/>
</dbReference>
<evidence type="ECO:0000256" key="1">
    <source>
        <dbReference type="ARBA" id="ARBA00004651"/>
    </source>
</evidence>
<feature type="transmembrane region" description="Helical" evidence="7">
    <location>
        <begin position="155"/>
        <end position="174"/>
    </location>
</feature>